<name>A0AAV8WBG5_9CUCU</name>
<dbReference type="EMBL" id="JANEYG010000003">
    <property type="protein sequence ID" value="KAJ8923995.1"/>
    <property type="molecule type" value="Genomic_DNA"/>
</dbReference>
<evidence type="ECO:0000256" key="3">
    <source>
        <dbReference type="ARBA" id="ARBA00034921"/>
    </source>
</evidence>
<accession>A0AAV8WBG5</accession>
<dbReference type="Gene3D" id="2.60.120.620">
    <property type="entry name" value="q2cbj1_9rhob like domain"/>
    <property type="match status" value="1"/>
</dbReference>
<protein>
    <recommendedName>
        <fullName evidence="2">phytanoyl-CoA dioxygenase</fullName>
        <ecNumber evidence="2">1.14.11.18</ecNumber>
    </recommendedName>
    <alternativeName>
        <fullName evidence="3">Phytanic acid oxidase</fullName>
    </alternativeName>
    <alternativeName>
        <fullName evidence="4">Phytanoyl-CoA alpha-hydroxylase</fullName>
    </alternativeName>
</protein>
<dbReference type="SUPFAM" id="SSF51197">
    <property type="entry name" value="Clavaminate synthase-like"/>
    <property type="match status" value="1"/>
</dbReference>
<evidence type="ECO:0000313" key="6">
    <source>
        <dbReference type="Proteomes" id="UP001159042"/>
    </source>
</evidence>
<evidence type="ECO:0000313" key="5">
    <source>
        <dbReference type="EMBL" id="KAJ8923995.1"/>
    </source>
</evidence>
<comment type="similarity">
    <text evidence="1">Belongs to the PhyH family.</text>
</comment>
<dbReference type="InterPro" id="IPR047128">
    <property type="entry name" value="PhyH"/>
</dbReference>
<keyword evidence="6" id="KW-1185">Reference proteome</keyword>
<dbReference type="EC" id="1.14.11.18" evidence="2"/>
<dbReference type="PANTHER" id="PTHR21308">
    <property type="entry name" value="PHYTANOYL-COA ALPHA-HYDROXYLASE"/>
    <property type="match status" value="1"/>
</dbReference>
<dbReference type="AlphaFoldDB" id="A0AAV8WBG5"/>
<evidence type="ECO:0000256" key="4">
    <source>
        <dbReference type="ARBA" id="ARBA00034924"/>
    </source>
</evidence>
<sequence length="301" mass="34368">MSYRFTYPNSNLTQEQKDFYEKNGYILIKNNVGDALVEKVTQRFVDICDGNVKDYFVDTIMKDPSLKHKDNVRGQYLINKLQDFAYDEVFWEYCKDPGVISIVEGIIGPNITAVHSMFINKPPNADPGASLHPLHQDLHYFPFRPANKIVASWTALERVDERNGCLYVVPGSHESTLYKHEYPKGFKNALYHGIQGFDHLPKVHVVMDKGDTVFFHPLLLHGSGPNFTKGFRKAISCHYANTKDTYFIDVRGTTQESIATEIETIVQTKRGLNLSYANVWKLKSRLVKGEPGVYQQLDSLL</sequence>
<dbReference type="Pfam" id="PF05721">
    <property type="entry name" value="PhyH"/>
    <property type="match status" value="1"/>
</dbReference>
<evidence type="ECO:0000256" key="1">
    <source>
        <dbReference type="ARBA" id="ARBA00005830"/>
    </source>
</evidence>
<reference evidence="5 6" key="1">
    <citation type="journal article" date="2023" name="Insect Mol. Biol.">
        <title>Genome sequencing provides insights into the evolution of gene families encoding plant cell wall-degrading enzymes in longhorned beetles.</title>
        <authorList>
            <person name="Shin N.R."/>
            <person name="Okamura Y."/>
            <person name="Kirsch R."/>
            <person name="Pauchet Y."/>
        </authorList>
    </citation>
    <scope>NUCLEOTIDE SEQUENCE [LARGE SCALE GENOMIC DNA]</scope>
    <source>
        <strain evidence="5">EAD_L_NR</strain>
    </source>
</reference>
<dbReference type="GO" id="GO:0048244">
    <property type="term" value="F:phytanoyl-CoA dioxygenase activity"/>
    <property type="evidence" value="ECO:0007669"/>
    <property type="project" value="UniProtKB-EC"/>
</dbReference>
<evidence type="ECO:0000256" key="2">
    <source>
        <dbReference type="ARBA" id="ARBA00034809"/>
    </source>
</evidence>
<organism evidence="5 6">
    <name type="scientific">Exocentrus adspersus</name>
    <dbReference type="NCBI Taxonomy" id="1586481"/>
    <lineage>
        <taxon>Eukaryota</taxon>
        <taxon>Metazoa</taxon>
        <taxon>Ecdysozoa</taxon>
        <taxon>Arthropoda</taxon>
        <taxon>Hexapoda</taxon>
        <taxon>Insecta</taxon>
        <taxon>Pterygota</taxon>
        <taxon>Neoptera</taxon>
        <taxon>Endopterygota</taxon>
        <taxon>Coleoptera</taxon>
        <taxon>Polyphaga</taxon>
        <taxon>Cucujiformia</taxon>
        <taxon>Chrysomeloidea</taxon>
        <taxon>Cerambycidae</taxon>
        <taxon>Lamiinae</taxon>
        <taxon>Acanthocinini</taxon>
        <taxon>Exocentrus</taxon>
    </lineage>
</organism>
<comment type="caution">
    <text evidence="5">The sequence shown here is derived from an EMBL/GenBank/DDBJ whole genome shotgun (WGS) entry which is preliminary data.</text>
</comment>
<dbReference type="PANTHER" id="PTHR21308:SF1">
    <property type="entry name" value="PHYTANOYL-COA DIOXYGENASE, PEROXISOMAL"/>
    <property type="match status" value="1"/>
</dbReference>
<dbReference type="Proteomes" id="UP001159042">
    <property type="component" value="Unassembled WGS sequence"/>
</dbReference>
<dbReference type="GO" id="GO:0001561">
    <property type="term" value="P:fatty acid alpha-oxidation"/>
    <property type="evidence" value="ECO:0007669"/>
    <property type="project" value="InterPro"/>
</dbReference>
<dbReference type="InterPro" id="IPR008775">
    <property type="entry name" value="Phytyl_CoA_dOase-like"/>
</dbReference>
<gene>
    <name evidence="5" type="ORF">NQ315_006771</name>
</gene>
<proteinExistence type="inferred from homology"/>